<proteinExistence type="predicted"/>
<accession>A0ABX0F1X4</accession>
<protein>
    <submittedName>
        <fullName evidence="1">HEAT repeat domain-containing protein</fullName>
    </submittedName>
</protein>
<name>A0ABX0F1X4_9BACL</name>
<dbReference type="RefSeq" id="WP_166272572.1">
    <property type="nucleotide sequence ID" value="NZ_JAAFGS010000001.1"/>
</dbReference>
<evidence type="ECO:0000313" key="1">
    <source>
        <dbReference type="EMBL" id="NGZ74398.1"/>
    </source>
</evidence>
<dbReference type="EMBL" id="JAAFGS010000001">
    <property type="protein sequence ID" value="NGZ74398.1"/>
    <property type="molecule type" value="Genomic_DNA"/>
</dbReference>
<dbReference type="SUPFAM" id="SSF160631">
    <property type="entry name" value="SMI1/KNR4-like"/>
    <property type="match status" value="1"/>
</dbReference>
<dbReference type="InterPro" id="IPR037883">
    <property type="entry name" value="Knr4/Smi1-like_sf"/>
</dbReference>
<keyword evidence="2" id="KW-1185">Reference proteome</keyword>
<dbReference type="Pfam" id="PF13646">
    <property type="entry name" value="HEAT_2"/>
    <property type="match status" value="1"/>
</dbReference>
<dbReference type="InterPro" id="IPR016024">
    <property type="entry name" value="ARM-type_fold"/>
</dbReference>
<dbReference type="Gene3D" id="1.25.10.10">
    <property type="entry name" value="Leucine-rich Repeat Variant"/>
    <property type="match status" value="2"/>
</dbReference>
<evidence type="ECO:0000313" key="2">
    <source>
        <dbReference type="Proteomes" id="UP000800303"/>
    </source>
</evidence>
<gene>
    <name evidence="1" type="ORF">GYN08_03640</name>
</gene>
<organism evidence="1 2">
    <name type="scientific">Saccharibacillus alkalitolerans</name>
    <dbReference type="NCBI Taxonomy" id="2705290"/>
    <lineage>
        <taxon>Bacteria</taxon>
        <taxon>Bacillati</taxon>
        <taxon>Bacillota</taxon>
        <taxon>Bacilli</taxon>
        <taxon>Bacillales</taxon>
        <taxon>Paenibacillaceae</taxon>
        <taxon>Saccharibacillus</taxon>
    </lineage>
</organism>
<dbReference type="InterPro" id="IPR011989">
    <property type="entry name" value="ARM-like"/>
</dbReference>
<reference evidence="1 2" key="1">
    <citation type="submission" date="2020-01" db="EMBL/GenBank/DDBJ databases">
        <title>Polyphasic characterisation and genomic insights into a novel alkali tolerant bacterium VR-M41.</title>
        <authorList>
            <person name="Vemuluri V.R."/>
        </authorList>
    </citation>
    <scope>NUCLEOTIDE SEQUENCE [LARGE SCALE GENOMIC DNA]</scope>
    <source>
        <strain evidence="1 2">VR-M41</strain>
    </source>
</reference>
<comment type="caution">
    <text evidence="1">The sequence shown here is derived from an EMBL/GenBank/DDBJ whole genome shotgun (WGS) entry which is preliminary data.</text>
</comment>
<dbReference type="SUPFAM" id="SSF48371">
    <property type="entry name" value="ARM repeat"/>
    <property type="match status" value="1"/>
</dbReference>
<sequence>MKKQAQLERIVWKLKMATRRDDALKEFGANRHGYRMNDPLEPKALEAFEAAAKVKLPTEFSEFLQTVGNGGAGPYYGIAPLDPNPEGAFLNRPCRLSPDMTQEQWEAMTAFLHDPSLEAAEKSVMQSELYGGLLQIGTMGWTFDMMLVLTGPYRGRIVYVDRSAQIPFFTYEANFLEWYERWLDEIIGGCDTGWFGMERAGDDGVLIDLYLSSLEEKVKVSAIQGMHKLPVLKPETVKFLLEQCVDSSPAVRIAALEILAQKDYRSALPFLERALGSPSAEERLSAARQVETYGEPGGGELAFLLERRLPLEDDHRVLCQMTRTLERGTINPLALLVPFFSHADRNMRRESIFHAGRLPGREAHAEAFARALNDGDEQVRETAVRALEGLPLPGLLSEYRRLLTAASSGVRLRRAALRRLAEYGSEAFDSFELAARDADPEIREEARRLLGRFKAKVNKP</sequence>
<dbReference type="Proteomes" id="UP000800303">
    <property type="component" value="Unassembled WGS sequence"/>
</dbReference>